<dbReference type="InterPro" id="IPR036812">
    <property type="entry name" value="NAD(P)_OxRdtase_dom_sf"/>
</dbReference>
<accession>A0A023GJV7</accession>
<keyword evidence="4" id="KW-0317">Glutathione biosynthesis</keyword>
<dbReference type="PANTHER" id="PTHR13295:SF4">
    <property type="entry name" value="GLUTAMATE--CYSTEINE LIGASE REGULATORY SUBUNIT"/>
    <property type="match status" value="1"/>
</dbReference>
<dbReference type="Gene3D" id="3.20.20.100">
    <property type="entry name" value="NADP-dependent oxidoreductase domain"/>
    <property type="match status" value="1"/>
</dbReference>
<proteinExistence type="evidence at transcript level"/>
<protein>
    <recommendedName>
        <fullName evidence="7">GCS light chain</fullName>
    </recommendedName>
    <alternativeName>
        <fullName evidence="5">Gamma-ECS regulatory subunit</fullName>
    </alternativeName>
    <alternativeName>
        <fullName evidence="8">Gamma-glutamylcysteine synthetase regulatory subunit</fullName>
    </alternativeName>
    <alternativeName>
        <fullName evidence="6">Glutamate--cysteine ligase modifier subunit</fullName>
    </alternativeName>
</protein>
<evidence type="ECO:0000313" key="10">
    <source>
        <dbReference type="EMBL" id="JAC33313.1"/>
    </source>
</evidence>
<sequence>MSNDSSAVLPTSVQHVILNTGNILGCKDLTKKVFQSLGEELIQSLTLALVKWKSSSNHVNCVDEKRLQYVNKDLPCQVAVNERSTFKITVKVFLGGFDETALEKATNKVLEELGVSELDSLIVAFPSACAKSSIEQMRPLWAAAEQLYRRGLALSVGVSDLDTVQLHDLYSWASVKPSVNQVNLDSCCVIPQEMQEFAKANNIQLLTHSDPKVLLDHAGMARLLQGYVADDDTSHWSSPWVARYSVLVKCRGFLQSKGYIACLVKNLQG</sequence>
<dbReference type="Pfam" id="PF00248">
    <property type="entry name" value="Aldo_ket_red"/>
    <property type="match status" value="1"/>
</dbReference>
<dbReference type="InterPro" id="IPR023210">
    <property type="entry name" value="NADP_OxRdtase_dom"/>
</dbReference>
<organism evidence="10">
    <name type="scientific">Amblyomma triste</name>
    <name type="common">Neotropical tick</name>
    <dbReference type="NCBI Taxonomy" id="251400"/>
    <lineage>
        <taxon>Eukaryota</taxon>
        <taxon>Metazoa</taxon>
        <taxon>Ecdysozoa</taxon>
        <taxon>Arthropoda</taxon>
        <taxon>Chelicerata</taxon>
        <taxon>Arachnida</taxon>
        <taxon>Acari</taxon>
        <taxon>Parasitiformes</taxon>
        <taxon>Ixodida</taxon>
        <taxon>Ixodoidea</taxon>
        <taxon>Ixodidae</taxon>
        <taxon>Amblyomminae</taxon>
        <taxon>Amblyomma</taxon>
    </lineage>
</organism>
<evidence type="ECO:0000256" key="6">
    <source>
        <dbReference type="ARBA" id="ARBA00031154"/>
    </source>
</evidence>
<comment type="subunit">
    <text evidence="3">Heterodimer of a catalytic heavy chain and a regulatory light chain.</text>
</comment>
<dbReference type="GO" id="GO:0006750">
    <property type="term" value="P:glutathione biosynthetic process"/>
    <property type="evidence" value="ECO:0007669"/>
    <property type="project" value="UniProtKB-UniPathway"/>
</dbReference>
<dbReference type="UniPathway" id="UPA00142">
    <property type="reaction ID" value="UER00209"/>
</dbReference>
<dbReference type="GO" id="GO:0030234">
    <property type="term" value="F:enzyme regulator activity"/>
    <property type="evidence" value="ECO:0007669"/>
    <property type="project" value="TreeGrafter"/>
</dbReference>
<dbReference type="GO" id="GO:0035226">
    <property type="term" value="F:glutamate-cysteine ligase catalytic subunit binding"/>
    <property type="evidence" value="ECO:0007669"/>
    <property type="project" value="InterPro"/>
</dbReference>
<evidence type="ECO:0000256" key="8">
    <source>
        <dbReference type="ARBA" id="ARBA00032926"/>
    </source>
</evidence>
<comment type="pathway">
    <text evidence="1">Sulfur metabolism; glutathione biosynthesis; glutathione from L-cysteine and L-glutamate: step 1/2.</text>
</comment>
<dbReference type="SUPFAM" id="SSF51430">
    <property type="entry name" value="NAD(P)-linked oxidoreductase"/>
    <property type="match status" value="1"/>
</dbReference>
<feature type="domain" description="NADP-dependent oxidoreductase" evidence="9">
    <location>
        <begin position="81"/>
        <end position="209"/>
    </location>
</feature>
<evidence type="ECO:0000256" key="1">
    <source>
        <dbReference type="ARBA" id="ARBA00005006"/>
    </source>
</evidence>
<evidence type="ECO:0000259" key="9">
    <source>
        <dbReference type="Pfam" id="PF00248"/>
    </source>
</evidence>
<dbReference type="EMBL" id="GBBM01002105">
    <property type="protein sequence ID" value="JAC33313.1"/>
    <property type="molecule type" value="mRNA"/>
</dbReference>
<evidence type="ECO:0000256" key="5">
    <source>
        <dbReference type="ARBA" id="ARBA00030406"/>
    </source>
</evidence>
<dbReference type="InterPro" id="IPR032963">
    <property type="entry name" value="Gclm"/>
</dbReference>
<comment type="similarity">
    <text evidence="2">Belongs to the aldo/keto reductase family. Glutamate--cysteine ligase light chain subfamily.</text>
</comment>
<evidence type="ECO:0000256" key="2">
    <source>
        <dbReference type="ARBA" id="ARBA00008612"/>
    </source>
</evidence>
<evidence type="ECO:0000256" key="3">
    <source>
        <dbReference type="ARBA" id="ARBA00011532"/>
    </source>
</evidence>
<evidence type="ECO:0000256" key="4">
    <source>
        <dbReference type="ARBA" id="ARBA00022684"/>
    </source>
</evidence>
<dbReference type="PANTHER" id="PTHR13295">
    <property type="entry name" value="GLUTAMATE CYSTEINE LIGASE REGULATORY SUBUNIT"/>
    <property type="match status" value="1"/>
</dbReference>
<reference evidence="10" key="1">
    <citation type="submission" date="2014-03" db="EMBL/GenBank/DDBJ databases">
        <title>The sialotranscriptome of Amblyomma triste, Amblyomma parvum and Amblyomma cajennense ticks, uncovered by 454-based RNA-seq.</title>
        <authorList>
            <person name="Garcia G.R."/>
            <person name="Gardinassi L.G."/>
            <person name="Ribeiro J.M."/>
            <person name="Anatriello E."/>
            <person name="Ferreira B.R."/>
            <person name="Moreira H.N."/>
            <person name="Mafra C."/>
            <person name="Olegario M.M."/>
            <person name="Szabo P.J."/>
            <person name="Miranda-Santos I.K."/>
            <person name="Maruyama S.R."/>
        </authorList>
    </citation>
    <scope>NUCLEOTIDE SEQUENCE</scope>
    <source>
        <strain evidence="10">Mato Grasso do Sul</strain>
        <tissue evidence="10">Salivary glands</tissue>
    </source>
</reference>
<dbReference type="GO" id="GO:0017109">
    <property type="term" value="C:glutamate-cysteine ligase complex"/>
    <property type="evidence" value="ECO:0007669"/>
    <property type="project" value="TreeGrafter"/>
</dbReference>
<evidence type="ECO:0000256" key="7">
    <source>
        <dbReference type="ARBA" id="ARBA00031732"/>
    </source>
</evidence>
<name>A0A023GJV7_AMBTT</name>
<dbReference type="AlphaFoldDB" id="A0A023GJV7"/>